<dbReference type="PANTHER" id="PTHR43242">
    <property type="entry name" value="NAD(P)-BINDING ROSSMANN-FOLD SUPERFAMILY PROTEIN"/>
    <property type="match status" value="1"/>
</dbReference>
<reference evidence="1 2" key="1">
    <citation type="journal article" date="2021" name="Hortic Res">
        <title>Chromosome-scale assembly of the Dendrobium chrysotoxum genome enhances the understanding of orchid evolution.</title>
        <authorList>
            <person name="Zhang Y."/>
            <person name="Zhang G.Q."/>
            <person name="Zhang D."/>
            <person name="Liu X.D."/>
            <person name="Xu X.Y."/>
            <person name="Sun W.H."/>
            <person name="Yu X."/>
            <person name="Zhu X."/>
            <person name="Wang Z.W."/>
            <person name="Zhao X."/>
            <person name="Zhong W.Y."/>
            <person name="Chen H."/>
            <person name="Yin W.L."/>
            <person name="Huang T."/>
            <person name="Niu S.C."/>
            <person name="Liu Z.J."/>
        </authorList>
    </citation>
    <scope>NUCLEOTIDE SEQUENCE [LARGE SCALE GENOMIC DNA]</scope>
    <source>
        <strain evidence="1">Lindl</strain>
    </source>
</reference>
<sequence>MRHTVLFHCSTIYAYLVQWIDSSLSRSEEIEFFHDEFRCPVYIKDVVNVILALTKKWISDGNQIKLILNVGGPDRLSRAQMAVAVADYRGYDLSLIKLVSAASKHFWKVFSDGDGCSDIY</sequence>
<protein>
    <submittedName>
        <fullName evidence="1">Uncharacterized protein</fullName>
    </submittedName>
</protein>
<dbReference type="PANTHER" id="PTHR43242:SF1">
    <property type="entry name" value="NAD(P)-BINDING ROSSMANN-FOLD SUPERFAMILY PROTEIN"/>
    <property type="match status" value="1"/>
</dbReference>
<dbReference type="InterPro" id="IPR036291">
    <property type="entry name" value="NAD(P)-bd_dom_sf"/>
</dbReference>
<organism evidence="1 2">
    <name type="scientific">Dendrobium chrysotoxum</name>
    <name type="common">Orchid</name>
    <dbReference type="NCBI Taxonomy" id="161865"/>
    <lineage>
        <taxon>Eukaryota</taxon>
        <taxon>Viridiplantae</taxon>
        <taxon>Streptophyta</taxon>
        <taxon>Embryophyta</taxon>
        <taxon>Tracheophyta</taxon>
        <taxon>Spermatophyta</taxon>
        <taxon>Magnoliopsida</taxon>
        <taxon>Liliopsida</taxon>
        <taxon>Asparagales</taxon>
        <taxon>Orchidaceae</taxon>
        <taxon>Epidendroideae</taxon>
        <taxon>Malaxideae</taxon>
        <taxon>Dendrobiinae</taxon>
        <taxon>Dendrobium</taxon>
    </lineage>
</organism>
<dbReference type="AlphaFoldDB" id="A0AAV7GYI2"/>
<gene>
    <name evidence="1" type="ORF">IEQ34_008303</name>
</gene>
<proteinExistence type="predicted"/>
<accession>A0AAV7GYI2</accession>
<evidence type="ECO:0000313" key="2">
    <source>
        <dbReference type="Proteomes" id="UP000775213"/>
    </source>
</evidence>
<dbReference type="Gene3D" id="3.40.50.720">
    <property type="entry name" value="NAD(P)-binding Rossmann-like Domain"/>
    <property type="match status" value="1"/>
</dbReference>
<keyword evidence="2" id="KW-1185">Reference proteome</keyword>
<comment type="caution">
    <text evidence="1">The sequence shown here is derived from an EMBL/GenBank/DDBJ whole genome shotgun (WGS) entry which is preliminary data.</text>
</comment>
<evidence type="ECO:0000313" key="1">
    <source>
        <dbReference type="EMBL" id="KAH0460728.1"/>
    </source>
</evidence>
<dbReference type="Proteomes" id="UP000775213">
    <property type="component" value="Unassembled WGS sequence"/>
</dbReference>
<dbReference type="EMBL" id="JAGFBR010000009">
    <property type="protein sequence ID" value="KAH0460728.1"/>
    <property type="molecule type" value="Genomic_DNA"/>
</dbReference>
<dbReference type="SUPFAM" id="SSF51735">
    <property type="entry name" value="NAD(P)-binding Rossmann-fold domains"/>
    <property type="match status" value="1"/>
</dbReference>
<name>A0AAV7GYI2_DENCH</name>